<evidence type="ECO:0000313" key="2">
    <source>
        <dbReference type="EMBL" id="PNR52622.1"/>
    </source>
</evidence>
<dbReference type="PaxDb" id="3218-PP1S307_50V6.1"/>
<keyword evidence="1" id="KW-0472">Membrane</keyword>
<dbReference type="Proteomes" id="UP000006727">
    <property type="component" value="Chromosome 6"/>
</dbReference>
<dbReference type="AlphaFoldDB" id="A0A2K1KFS0"/>
<reference evidence="3" key="3">
    <citation type="submission" date="2020-12" db="UniProtKB">
        <authorList>
            <consortium name="EnsemblPlants"/>
        </authorList>
    </citation>
    <scope>IDENTIFICATION</scope>
</reference>
<organism evidence="2">
    <name type="scientific">Physcomitrium patens</name>
    <name type="common">Spreading-leaved earth moss</name>
    <name type="synonym">Physcomitrella patens</name>
    <dbReference type="NCBI Taxonomy" id="3218"/>
    <lineage>
        <taxon>Eukaryota</taxon>
        <taxon>Viridiplantae</taxon>
        <taxon>Streptophyta</taxon>
        <taxon>Embryophyta</taxon>
        <taxon>Bryophyta</taxon>
        <taxon>Bryophytina</taxon>
        <taxon>Bryopsida</taxon>
        <taxon>Funariidae</taxon>
        <taxon>Funariales</taxon>
        <taxon>Funariaceae</taxon>
        <taxon>Physcomitrium</taxon>
    </lineage>
</organism>
<keyword evidence="1" id="KW-1133">Transmembrane helix</keyword>
<proteinExistence type="predicted"/>
<dbReference type="InParanoid" id="A0A2K1KFS0"/>
<protein>
    <submittedName>
        <fullName evidence="2 3">Uncharacterized protein</fullName>
    </submittedName>
</protein>
<sequence length="87" mass="10285">MILLKELAEPSEFLPMLESYSSKFLSHCWLLIDVDLVLVLYKTRLYALIYRIYDTLVRFFALCTVISFVVLPYKTSYLMSSQFDVRT</sequence>
<evidence type="ECO:0000313" key="3">
    <source>
        <dbReference type="EnsemblPlants" id="PAC:32975348.CDS.1"/>
    </source>
</evidence>
<keyword evidence="4" id="KW-1185">Reference proteome</keyword>
<dbReference type="EnsemblPlants" id="Pp3c6_15800V3.1">
    <property type="protein sequence ID" value="PAC:32975348.CDS.1"/>
    <property type="gene ID" value="Pp3c6_15800"/>
</dbReference>
<dbReference type="Gramene" id="Pp3c6_15800V3.1">
    <property type="protein sequence ID" value="PAC:32975348.CDS.1"/>
    <property type="gene ID" value="Pp3c6_15800"/>
</dbReference>
<evidence type="ECO:0000256" key="1">
    <source>
        <dbReference type="SAM" id="Phobius"/>
    </source>
</evidence>
<dbReference type="EMBL" id="ABEU02000006">
    <property type="protein sequence ID" value="PNR52622.1"/>
    <property type="molecule type" value="Genomic_DNA"/>
</dbReference>
<accession>A0A2K1KFS0</accession>
<name>A0A2K1KFS0_PHYPA</name>
<keyword evidence="1" id="KW-0812">Transmembrane</keyword>
<gene>
    <name evidence="2" type="ORF">PHYPA_008996</name>
</gene>
<feature type="transmembrane region" description="Helical" evidence="1">
    <location>
        <begin position="55"/>
        <end position="73"/>
    </location>
</feature>
<reference evidence="2 4" key="1">
    <citation type="journal article" date="2008" name="Science">
        <title>The Physcomitrella genome reveals evolutionary insights into the conquest of land by plants.</title>
        <authorList>
            <person name="Rensing S."/>
            <person name="Lang D."/>
            <person name="Zimmer A."/>
            <person name="Terry A."/>
            <person name="Salamov A."/>
            <person name="Shapiro H."/>
            <person name="Nishiyama T."/>
            <person name="Perroud P.-F."/>
            <person name="Lindquist E."/>
            <person name="Kamisugi Y."/>
            <person name="Tanahashi T."/>
            <person name="Sakakibara K."/>
            <person name="Fujita T."/>
            <person name="Oishi K."/>
            <person name="Shin-I T."/>
            <person name="Kuroki Y."/>
            <person name="Toyoda A."/>
            <person name="Suzuki Y."/>
            <person name="Hashimoto A."/>
            <person name="Yamaguchi K."/>
            <person name="Sugano A."/>
            <person name="Kohara Y."/>
            <person name="Fujiyama A."/>
            <person name="Anterola A."/>
            <person name="Aoki S."/>
            <person name="Ashton N."/>
            <person name="Barbazuk W.B."/>
            <person name="Barker E."/>
            <person name="Bennetzen J."/>
            <person name="Bezanilla M."/>
            <person name="Blankenship R."/>
            <person name="Cho S.H."/>
            <person name="Dutcher S."/>
            <person name="Estelle M."/>
            <person name="Fawcett J.A."/>
            <person name="Gundlach H."/>
            <person name="Hanada K."/>
            <person name="Heyl A."/>
            <person name="Hicks K.A."/>
            <person name="Hugh J."/>
            <person name="Lohr M."/>
            <person name="Mayer K."/>
            <person name="Melkozernov A."/>
            <person name="Murata T."/>
            <person name="Nelson D."/>
            <person name="Pils B."/>
            <person name="Prigge M."/>
            <person name="Reiss B."/>
            <person name="Renner T."/>
            <person name="Rombauts S."/>
            <person name="Rushton P."/>
            <person name="Sanderfoot A."/>
            <person name="Schween G."/>
            <person name="Shiu S.-H."/>
            <person name="Stueber K."/>
            <person name="Theodoulou F.L."/>
            <person name="Tu H."/>
            <person name="Van de Peer Y."/>
            <person name="Verrier P.J."/>
            <person name="Waters E."/>
            <person name="Wood A."/>
            <person name="Yang L."/>
            <person name="Cove D."/>
            <person name="Cuming A."/>
            <person name="Hasebe M."/>
            <person name="Lucas S."/>
            <person name="Mishler D.B."/>
            <person name="Reski R."/>
            <person name="Grigoriev I."/>
            <person name="Quatrano R.S."/>
            <person name="Boore J.L."/>
        </authorList>
    </citation>
    <scope>NUCLEOTIDE SEQUENCE [LARGE SCALE GENOMIC DNA]</scope>
    <source>
        <strain evidence="3 4">cv. Gransden 2004</strain>
    </source>
</reference>
<reference evidence="2 4" key="2">
    <citation type="journal article" date="2018" name="Plant J.">
        <title>The Physcomitrella patens chromosome-scale assembly reveals moss genome structure and evolution.</title>
        <authorList>
            <person name="Lang D."/>
            <person name="Ullrich K.K."/>
            <person name="Murat F."/>
            <person name="Fuchs J."/>
            <person name="Jenkins J."/>
            <person name="Haas F.B."/>
            <person name="Piednoel M."/>
            <person name="Gundlach H."/>
            <person name="Van Bel M."/>
            <person name="Meyberg R."/>
            <person name="Vives C."/>
            <person name="Morata J."/>
            <person name="Symeonidi A."/>
            <person name="Hiss M."/>
            <person name="Muchero W."/>
            <person name="Kamisugi Y."/>
            <person name="Saleh O."/>
            <person name="Blanc G."/>
            <person name="Decker E.L."/>
            <person name="van Gessel N."/>
            <person name="Grimwood J."/>
            <person name="Hayes R.D."/>
            <person name="Graham S.W."/>
            <person name="Gunter L.E."/>
            <person name="McDaniel S.F."/>
            <person name="Hoernstein S.N.W."/>
            <person name="Larsson A."/>
            <person name="Li F.W."/>
            <person name="Perroud P.F."/>
            <person name="Phillips J."/>
            <person name="Ranjan P."/>
            <person name="Rokshar D.S."/>
            <person name="Rothfels C.J."/>
            <person name="Schneider L."/>
            <person name="Shu S."/>
            <person name="Stevenson D.W."/>
            <person name="Thummler F."/>
            <person name="Tillich M."/>
            <person name="Villarreal Aguilar J.C."/>
            <person name="Widiez T."/>
            <person name="Wong G.K."/>
            <person name="Wymore A."/>
            <person name="Zhang Y."/>
            <person name="Zimmer A.D."/>
            <person name="Quatrano R.S."/>
            <person name="Mayer K.F.X."/>
            <person name="Goodstein D."/>
            <person name="Casacuberta J.M."/>
            <person name="Vandepoele K."/>
            <person name="Reski R."/>
            <person name="Cuming A.C."/>
            <person name="Tuskan G.A."/>
            <person name="Maumus F."/>
            <person name="Salse J."/>
            <person name="Schmutz J."/>
            <person name="Rensing S.A."/>
        </authorList>
    </citation>
    <scope>NUCLEOTIDE SEQUENCE [LARGE SCALE GENOMIC DNA]</scope>
    <source>
        <strain evidence="3 4">cv. Gransden 2004</strain>
    </source>
</reference>
<evidence type="ECO:0000313" key="4">
    <source>
        <dbReference type="Proteomes" id="UP000006727"/>
    </source>
</evidence>